<dbReference type="InterPro" id="IPR052897">
    <property type="entry name" value="Sec-Metab_Biosynth_Hydrolase"/>
</dbReference>
<organism evidence="2 3">
    <name type="scientific">Diaporthe australafricana</name>
    <dbReference type="NCBI Taxonomy" id="127596"/>
    <lineage>
        <taxon>Eukaryota</taxon>
        <taxon>Fungi</taxon>
        <taxon>Dikarya</taxon>
        <taxon>Ascomycota</taxon>
        <taxon>Pezizomycotina</taxon>
        <taxon>Sordariomycetes</taxon>
        <taxon>Sordariomycetidae</taxon>
        <taxon>Diaporthales</taxon>
        <taxon>Diaporthaceae</taxon>
        <taxon>Diaporthe</taxon>
    </lineage>
</organism>
<evidence type="ECO:0000313" key="2">
    <source>
        <dbReference type="EMBL" id="KAL1858740.1"/>
    </source>
</evidence>
<accession>A0ABR3WCC8</accession>
<dbReference type="Pfam" id="PF12697">
    <property type="entry name" value="Abhydrolase_6"/>
    <property type="match status" value="1"/>
</dbReference>
<name>A0ABR3WCC8_9PEZI</name>
<evidence type="ECO:0000259" key="1">
    <source>
        <dbReference type="Pfam" id="PF12697"/>
    </source>
</evidence>
<sequence>MGVNASGIGWDADVKMLLEHAERLFAQGQEIVLAGHSYGGIPACVATRVNSVAERAERGLSGGFRHIVFIAAFAMPFAGVSLLGLMPGGQCPDWQQVIESDGLKQVVVNEKSKALMYNDLSPEKAQELFDALVPQSHAAQTQPVDFASPDIKIPKTYIVCEDDLAFPTASQRDLSTGPDFNQVSVSGGHSAFCSIPDELADALVKIAGNGE</sequence>
<feature type="domain" description="AB hydrolase-1" evidence="1">
    <location>
        <begin position="10"/>
        <end position="202"/>
    </location>
</feature>
<dbReference type="EMBL" id="JAWRVE010000104">
    <property type="protein sequence ID" value="KAL1858740.1"/>
    <property type="molecule type" value="Genomic_DNA"/>
</dbReference>
<dbReference type="PANTHER" id="PTHR37017:SF11">
    <property type="entry name" value="ESTERASE_LIPASE_THIOESTERASE DOMAIN-CONTAINING PROTEIN"/>
    <property type="match status" value="1"/>
</dbReference>
<gene>
    <name evidence="2" type="ORF">Daus18300_009874</name>
</gene>
<dbReference type="PANTHER" id="PTHR37017">
    <property type="entry name" value="AB HYDROLASE-1 DOMAIN-CONTAINING PROTEIN-RELATED"/>
    <property type="match status" value="1"/>
</dbReference>
<evidence type="ECO:0000313" key="3">
    <source>
        <dbReference type="Proteomes" id="UP001583177"/>
    </source>
</evidence>
<comment type="caution">
    <text evidence="2">The sequence shown here is derived from an EMBL/GenBank/DDBJ whole genome shotgun (WGS) entry which is preliminary data.</text>
</comment>
<reference evidence="2 3" key="1">
    <citation type="journal article" date="2024" name="IMA Fungus">
        <title>IMA Genome - F19 : A genome assembly and annotation guide to empower mycologists, including annotated draft genome sequences of Ceratocystis pirilliformis, Diaporthe australafricana, Fusarium ophioides, Paecilomyces lecythidis, and Sporothrix stenoceras.</title>
        <authorList>
            <person name="Aylward J."/>
            <person name="Wilson A.M."/>
            <person name="Visagie C.M."/>
            <person name="Spraker J."/>
            <person name="Barnes I."/>
            <person name="Buitendag C."/>
            <person name="Ceriani C."/>
            <person name="Del Mar Angel L."/>
            <person name="du Plessis D."/>
            <person name="Fuchs T."/>
            <person name="Gasser K."/>
            <person name="Kramer D."/>
            <person name="Li W."/>
            <person name="Munsamy K."/>
            <person name="Piso A."/>
            <person name="Price J.L."/>
            <person name="Sonnekus B."/>
            <person name="Thomas C."/>
            <person name="van der Nest A."/>
            <person name="van Dijk A."/>
            <person name="van Heerden A."/>
            <person name="van Vuuren N."/>
            <person name="Yilmaz N."/>
            <person name="Duong T.A."/>
            <person name="van der Merwe N.A."/>
            <person name="Wingfield M.J."/>
            <person name="Wingfield B.D."/>
        </authorList>
    </citation>
    <scope>NUCLEOTIDE SEQUENCE [LARGE SCALE GENOMIC DNA]</scope>
    <source>
        <strain evidence="2 3">CMW 18300</strain>
    </source>
</reference>
<dbReference type="InterPro" id="IPR000073">
    <property type="entry name" value="AB_hydrolase_1"/>
</dbReference>
<dbReference type="Gene3D" id="3.40.50.1820">
    <property type="entry name" value="alpha/beta hydrolase"/>
    <property type="match status" value="1"/>
</dbReference>
<dbReference type="InterPro" id="IPR029058">
    <property type="entry name" value="AB_hydrolase_fold"/>
</dbReference>
<protein>
    <recommendedName>
        <fullName evidence="1">AB hydrolase-1 domain-containing protein</fullName>
    </recommendedName>
</protein>
<keyword evidence="3" id="KW-1185">Reference proteome</keyword>
<proteinExistence type="predicted"/>
<dbReference type="SUPFAM" id="SSF53474">
    <property type="entry name" value="alpha/beta-Hydrolases"/>
    <property type="match status" value="1"/>
</dbReference>
<dbReference type="Proteomes" id="UP001583177">
    <property type="component" value="Unassembled WGS sequence"/>
</dbReference>